<evidence type="ECO:0000313" key="8">
    <source>
        <dbReference type="EMBL" id="MFC4911118.1"/>
    </source>
</evidence>
<keyword evidence="8" id="KW-0032">Aminotransferase</keyword>
<evidence type="ECO:0000256" key="3">
    <source>
        <dbReference type="ARBA" id="ARBA00023015"/>
    </source>
</evidence>
<keyword evidence="4" id="KW-0238">DNA-binding</keyword>
<dbReference type="PANTHER" id="PTHR46577:SF1">
    <property type="entry name" value="HTH-TYPE TRANSCRIPTIONAL REGULATORY PROTEIN GABR"/>
    <property type="match status" value="1"/>
</dbReference>
<dbReference type="InterPro" id="IPR015421">
    <property type="entry name" value="PyrdxlP-dep_Trfase_major"/>
</dbReference>
<evidence type="ECO:0000256" key="6">
    <source>
        <dbReference type="SAM" id="MobiDB-lite"/>
    </source>
</evidence>
<keyword evidence="8" id="KW-0808">Transferase</keyword>
<feature type="domain" description="HTH gntR-type" evidence="7">
    <location>
        <begin position="13"/>
        <end position="81"/>
    </location>
</feature>
<feature type="compositionally biased region" description="Gly residues" evidence="6">
    <location>
        <begin position="105"/>
        <end position="121"/>
    </location>
</feature>
<dbReference type="InterPro" id="IPR051446">
    <property type="entry name" value="HTH_trans_reg/aminotransferase"/>
</dbReference>
<gene>
    <name evidence="8" type="ORF">ACFPCY_27680</name>
</gene>
<dbReference type="PRINTS" id="PR00035">
    <property type="entry name" value="HTHGNTR"/>
</dbReference>
<dbReference type="PROSITE" id="PS50949">
    <property type="entry name" value="HTH_GNTR"/>
    <property type="match status" value="1"/>
</dbReference>
<dbReference type="CDD" id="cd07377">
    <property type="entry name" value="WHTH_GntR"/>
    <property type="match status" value="1"/>
</dbReference>
<comment type="caution">
    <text evidence="8">The sequence shown here is derived from an EMBL/GenBank/DDBJ whole genome shotgun (WGS) entry which is preliminary data.</text>
</comment>
<dbReference type="SMART" id="SM00345">
    <property type="entry name" value="HTH_GNTR"/>
    <property type="match status" value="1"/>
</dbReference>
<dbReference type="RefSeq" id="WP_378259763.1">
    <property type="nucleotide sequence ID" value="NZ_JBHSIT010000008.1"/>
</dbReference>
<protein>
    <submittedName>
        <fullName evidence="8">PLP-dependent aminotransferase family protein</fullName>
    </submittedName>
</protein>
<dbReference type="InterPro" id="IPR036390">
    <property type="entry name" value="WH_DNA-bd_sf"/>
</dbReference>
<evidence type="ECO:0000256" key="1">
    <source>
        <dbReference type="ARBA" id="ARBA00005384"/>
    </source>
</evidence>
<organism evidence="8 9">
    <name type="scientific">Actinomadura gamaensis</name>
    <dbReference type="NCBI Taxonomy" id="1763541"/>
    <lineage>
        <taxon>Bacteria</taxon>
        <taxon>Bacillati</taxon>
        <taxon>Actinomycetota</taxon>
        <taxon>Actinomycetes</taxon>
        <taxon>Streptosporangiales</taxon>
        <taxon>Thermomonosporaceae</taxon>
        <taxon>Actinomadura</taxon>
    </lineage>
</organism>
<dbReference type="InterPro" id="IPR004839">
    <property type="entry name" value="Aminotransferase_I/II_large"/>
</dbReference>
<evidence type="ECO:0000256" key="2">
    <source>
        <dbReference type="ARBA" id="ARBA00022898"/>
    </source>
</evidence>
<dbReference type="PANTHER" id="PTHR46577">
    <property type="entry name" value="HTH-TYPE TRANSCRIPTIONAL REGULATORY PROTEIN GABR"/>
    <property type="match status" value="1"/>
</dbReference>
<dbReference type="Pfam" id="PF00155">
    <property type="entry name" value="Aminotran_1_2"/>
    <property type="match status" value="1"/>
</dbReference>
<feature type="region of interest" description="Disordered" evidence="6">
    <location>
        <begin position="78"/>
        <end position="134"/>
    </location>
</feature>
<dbReference type="InterPro" id="IPR015424">
    <property type="entry name" value="PyrdxlP-dep_Trfase"/>
</dbReference>
<name>A0ABV9U3T4_9ACTN</name>
<proteinExistence type="inferred from homology"/>
<evidence type="ECO:0000256" key="4">
    <source>
        <dbReference type="ARBA" id="ARBA00023125"/>
    </source>
</evidence>
<dbReference type="EMBL" id="JBHSIT010000008">
    <property type="protein sequence ID" value="MFC4911118.1"/>
    <property type="molecule type" value="Genomic_DNA"/>
</dbReference>
<dbReference type="SUPFAM" id="SSF46785">
    <property type="entry name" value="Winged helix' DNA-binding domain"/>
    <property type="match status" value="1"/>
</dbReference>
<accession>A0ABV9U3T4</accession>
<evidence type="ECO:0000313" key="9">
    <source>
        <dbReference type="Proteomes" id="UP001595872"/>
    </source>
</evidence>
<reference evidence="9" key="1">
    <citation type="journal article" date="2019" name="Int. J. Syst. Evol. Microbiol.">
        <title>The Global Catalogue of Microorganisms (GCM) 10K type strain sequencing project: providing services to taxonomists for standard genome sequencing and annotation.</title>
        <authorList>
            <consortium name="The Broad Institute Genomics Platform"/>
            <consortium name="The Broad Institute Genome Sequencing Center for Infectious Disease"/>
            <person name="Wu L."/>
            <person name="Ma J."/>
        </authorList>
    </citation>
    <scope>NUCLEOTIDE SEQUENCE [LARGE SCALE GENOMIC DNA]</scope>
    <source>
        <strain evidence="9">KLKA75</strain>
    </source>
</reference>
<dbReference type="InterPro" id="IPR000524">
    <property type="entry name" value="Tscrpt_reg_HTH_GntR"/>
</dbReference>
<evidence type="ECO:0000256" key="5">
    <source>
        <dbReference type="ARBA" id="ARBA00023163"/>
    </source>
</evidence>
<dbReference type="CDD" id="cd00609">
    <property type="entry name" value="AAT_like"/>
    <property type="match status" value="1"/>
</dbReference>
<dbReference type="InterPro" id="IPR036388">
    <property type="entry name" value="WH-like_DNA-bd_sf"/>
</dbReference>
<evidence type="ECO:0000259" key="7">
    <source>
        <dbReference type="PROSITE" id="PS50949"/>
    </source>
</evidence>
<dbReference type="GO" id="GO:0008483">
    <property type="term" value="F:transaminase activity"/>
    <property type="evidence" value="ECO:0007669"/>
    <property type="project" value="UniProtKB-KW"/>
</dbReference>
<keyword evidence="5" id="KW-0804">Transcription</keyword>
<comment type="similarity">
    <text evidence="1">In the C-terminal section; belongs to the class-I pyridoxal-phosphate-dependent aminotransferase family.</text>
</comment>
<sequence length="533" mass="54998">MTDLHLALDRAAGNLAAQLAAGCRDAIRAGRLVAGTRLPSSRDLARDLGVSRGVVVTAYEQLIAEGFLVARRGDGTRVAPNARPAPHPSAPPGAEGGAEAQTSGAEGGAGARASGAEGGAKAGASGAEGLAGARTSGVGGWAAGRMPGEEGRGLGRVVGGLDGRGEVAVPGVRFDLTPGRPDLAAFPRSRWLAAYRAALQAVPHRALTYPDPGGVPELRAELAAYLGRVRAAHADAGQVVIMNGVALGLSSAVRALVAAGLRTLAVEDPTSDRQLPMLAATGARIVRVPVDAKGLDVAALARSGASAVLVTPAHQYPTGVVLAPERRAALVDWARAADAVIVEDDYDAEFRYDGDPVGCLQGVAPERTVLLGSVSKALAPGMRLGWAVAPPWLAADLREHRELSDLGGPVLDQHAFARFLADGAYDRHLRAMRRRYRLRRDALVAALHEHVRGAVVQGISAGVHLYLELPPGTSEDAVIESAAASGVRVSGAREMWSAGRERPALVLGYAALSEARLEEAARVLGDAVENARE</sequence>
<dbReference type="SUPFAM" id="SSF53383">
    <property type="entry name" value="PLP-dependent transferases"/>
    <property type="match status" value="1"/>
</dbReference>
<feature type="compositionally biased region" description="Low complexity" evidence="6">
    <location>
        <begin position="122"/>
        <end position="133"/>
    </location>
</feature>
<keyword evidence="2" id="KW-0663">Pyridoxal phosphate</keyword>
<keyword evidence="9" id="KW-1185">Reference proteome</keyword>
<dbReference type="Proteomes" id="UP001595872">
    <property type="component" value="Unassembled WGS sequence"/>
</dbReference>
<keyword evidence="3" id="KW-0805">Transcription regulation</keyword>
<dbReference type="Gene3D" id="3.40.640.10">
    <property type="entry name" value="Type I PLP-dependent aspartate aminotransferase-like (Major domain)"/>
    <property type="match status" value="1"/>
</dbReference>
<dbReference type="Gene3D" id="1.10.10.10">
    <property type="entry name" value="Winged helix-like DNA-binding domain superfamily/Winged helix DNA-binding domain"/>
    <property type="match status" value="1"/>
</dbReference>
<dbReference type="Pfam" id="PF00392">
    <property type="entry name" value="GntR"/>
    <property type="match status" value="1"/>
</dbReference>